<accession>A0AAN7ZAT0</accession>
<dbReference type="PROSITE" id="PS50033">
    <property type="entry name" value="UBX"/>
    <property type="match status" value="1"/>
</dbReference>
<protein>
    <recommendedName>
        <fullName evidence="2">UBX domain-containing protein</fullName>
    </recommendedName>
</protein>
<sequence>MTANICIARYATLRIVDTMEDDQVATFMTVTGVDSQDVARGYLQISGGEAMQAIQTFYDNPELQSSFAASSAPPAPATSSSRARSSGPGNRANSRNVIEIESDDDDVPMADNDSDNEDVAAVARNAQEEEDAAMARRLQEELYGSGAGAVDDGVRAPIAQTTETLAGPDLSWGSIDNHEEQLRALRARQQRRNRNAGNPFDQAPSIWDDASAPPILPNTRPDQGTSRAAYLRDLFRPPHELMSDATWDEARDEGKEEKKWIMVNLQDLDIFQCQVLNRDVWKDGNLKALIEEHFIFLQYDKRELRAQSYTQLYFPNGAHENSDNFPHVAIIDPRTGEQVKVWSGIPFPSAGELYGDLTEFLDRYSLASNSKNPVVQSKPKRQQIDIGRLTEDEMLRLALQNSLENQDGSSGSNLQDPDMLTRSSDDSGKGKGKEDEVIDLTGDSAQPSHGGSDNPAELAFSQIASTNPHTEPENNPVTTTRIQFRHPTGRIIRRFAAADTVRRIYEWLKAEPFAGKEGVMFELKVMPAGADLIEELDKTIEEAGLKQGTVMIEFIEE</sequence>
<evidence type="ECO:0000313" key="4">
    <source>
        <dbReference type="Proteomes" id="UP001305414"/>
    </source>
</evidence>
<feature type="region of interest" description="Disordered" evidence="1">
    <location>
        <begin position="403"/>
        <end position="435"/>
    </location>
</feature>
<feature type="compositionally biased region" description="Polar residues" evidence="1">
    <location>
        <begin position="403"/>
        <end position="415"/>
    </location>
</feature>
<dbReference type="InterPro" id="IPR006577">
    <property type="entry name" value="UAS"/>
</dbReference>
<feature type="compositionally biased region" description="Polar residues" evidence="1">
    <location>
        <begin position="87"/>
        <end position="96"/>
    </location>
</feature>
<dbReference type="EMBL" id="JAWHQM010000079">
    <property type="protein sequence ID" value="KAK5636832.1"/>
    <property type="molecule type" value="Genomic_DNA"/>
</dbReference>
<comment type="caution">
    <text evidence="3">The sequence shown here is derived from an EMBL/GenBank/DDBJ whole genome shotgun (WGS) entry which is preliminary data.</text>
</comment>
<proteinExistence type="predicted"/>
<dbReference type="SMART" id="SM00166">
    <property type="entry name" value="UBX"/>
    <property type="match status" value="1"/>
</dbReference>
<gene>
    <name evidence="3" type="ORF">RRF57_012544</name>
</gene>
<dbReference type="Gene3D" id="1.10.8.10">
    <property type="entry name" value="DNA helicase RuvA subunit, C-terminal domain"/>
    <property type="match status" value="1"/>
</dbReference>
<reference evidence="3 4" key="1">
    <citation type="submission" date="2023-10" db="EMBL/GenBank/DDBJ databases">
        <title>Draft genome sequence of Xylaria bambusicola isolate GMP-LS, the root and basal stem rot pathogen of sugarcane in Indonesia.</title>
        <authorList>
            <person name="Selvaraj P."/>
            <person name="Muralishankar V."/>
            <person name="Muruganantham S."/>
            <person name="Sp S."/>
            <person name="Haryani S."/>
            <person name="Lau K.J.X."/>
            <person name="Naqvi N.I."/>
        </authorList>
    </citation>
    <scope>NUCLEOTIDE SEQUENCE [LARGE SCALE GENOMIC DNA]</scope>
    <source>
        <strain evidence="3">GMP-LS</strain>
    </source>
</reference>
<feature type="region of interest" description="Disordered" evidence="1">
    <location>
        <begin position="66"/>
        <end position="114"/>
    </location>
</feature>
<dbReference type="InterPro" id="IPR029071">
    <property type="entry name" value="Ubiquitin-like_domsf"/>
</dbReference>
<organism evidence="3 4">
    <name type="scientific">Xylaria bambusicola</name>
    <dbReference type="NCBI Taxonomy" id="326684"/>
    <lineage>
        <taxon>Eukaryota</taxon>
        <taxon>Fungi</taxon>
        <taxon>Dikarya</taxon>
        <taxon>Ascomycota</taxon>
        <taxon>Pezizomycotina</taxon>
        <taxon>Sordariomycetes</taxon>
        <taxon>Xylariomycetidae</taxon>
        <taxon>Xylariales</taxon>
        <taxon>Xylariaceae</taxon>
        <taxon>Xylaria</taxon>
    </lineage>
</organism>
<dbReference type="SMART" id="SM00594">
    <property type="entry name" value="UAS"/>
    <property type="match status" value="1"/>
</dbReference>
<dbReference type="Pfam" id="PF14555">
    <property type="entry name" value="UBA_4"/>
    <property type="match status" value="1"/>
</dbReference>
<dbReference type="GO" id="GO:0043161">
    <property type="term" value="P:proteasome-mediated ubiquitin-dependent protein catabolic process"/>
    <property type="evidence" value="ECO:0007669"/>
    <property type="project" value="TreeGrafter"/>
</dbReference>
<dbReference type="Proteomes" id="UP001305414">
    <property type="component" value="Unassembled WGS sequence"/>
</dbReference>
<dbReference type="SUPFAM" id="SSF52833">
    <property type="entry name" value="Thioredoxin-like"/>
    <property type="match status" value="1"/>
</dbReference>
<dbReference type="PANTHER" id="PTHR23322:SF6">
    <property type="entry name" value="UBX DOMAIN-CONTAINING PROTEIN 7"/>
    <property type="match status" value="1"/>
</dbReference>
<dbReference type="CDD" id="cd02958">
    <property type="entry name" value="UAS"/>
    <property type="match status" value="1"/>
</dbReference>
<dbReference type="Pfam" id="PF00789">
    <property type="entry name" value="UBX"/>
    <property type="match status" value="1"/>
</dbReference>
<feature type="compositionally biased region" description="Low complexity" evidence="1">
    <location>
        <begin position="66"/>
        <end position="86"/>
    </location>
</feature>
<dbReference type="SUPFAM" id="SSF54236">
    <property type="entry name" value="Ubiquitin-like"/>
    <property type="match status" value="1"/>
</dbReference>
<name>A0AAN7ZAT0_9PEZI</name>
<feature type="compositionally biased region" description="Acidic residues" evidence="1">
    <location>
        <begin position="100"/>
        <end position="114"/>
    </location>
</feature>
<dbReference type="PANTHER" id="PTHR23322">
    <property type="entry name" value="FAS-ASSOCIATED PROTEIN"/>
    <property type="match status" value="1"/>
</dbReference>
<dbReference type="Pfam" id="PF13899">
    <property type="entry name" value="Thioredoxin_7"/>
    <property type="match status" value="1"/>
</dbReference>
<evidence type="ECO:0000259" key="2">
    <source>
        <dbReference type="PROSITE" id="PS50033"/>
    </source>
</evidence>
<dbReference type="InterPro" id="IPR001012">
    <property type="entry name" value="UBX_dom"/>
</dbReference>
<dbReference type="AlphaFoldDB" id="A0AAN7ZAT0"/>
<feature type="region of interest" description="Disordered" evidence="1">
    <location>
        <begin position="190"/>
        <end position="224"/>
    </location>
</feature>
<dbReference type="InterPro" id="IPR036249">
    <property type="entry name" value="Thioredoxin-like_sf"/>
</dbReference>
<keyword evidence="4" id="KW-1185">Reference proteome</keyword>
<feature type="domain" description="UBX" evidence="2">
    <location>
        <begin position="475"/>
        <end position="553"/>
    </location>
</feature>
<evidence type="ECO:0000313" key="3">
    <source>
        <dbReference type="EMBL" id="KAK5636832.1"/>
    </source>
</evidence>
<dbReference type="InterPro" id="IPR050730">
    <property type="entry name" value="UBX_domain-protein"/>
</dbReference>
<dbReference type="Gene3D" id="3.10.20.90">
    <property type="entry name" value="Phosphatidylinositol 3-kinase Catalytic Subunit, Chain A, domain 1"/>
    <property type="match status" value="1"/>
</dbReference>
<dbReference type="CDD" id="cd01767">
    <property type="entry name" value="UBX"/>
    <property type="match status" value="1"/>
</dbReference>
<dbReference type="Gene3D" id="3.40.30.10">
    <property type="entry name" value="Glutaredoxin"/>
    <property type="match status" value="1"/>
</dbReference>
<evidence type="ECO:0000256" key="1">
    <source>
        <dbReference type="SAM" id="MobiDB-lite"/>
    </source>
</evidence>
<dbReference type="GO" id="GO:0043130">
    <property type="term" value="F:ubiquitin binding"/>
    <property type="evidence" value="ECO:0007669"/>
    <property type="project" value="TreeGrafter"/>
</dbReference>
<feature type="compositionally biased region" description="Basic and acidic residues" evidence="1">
    <location>
        <begin position="423"/>
        <end position="435"/>
    </location>
</feature>
<dbReference type="GO" id="GO:0005634">
    <property type="term" value="C:nucleus"/>
    <property type="evidence" value="ECO:0007669"/>
    <property type="project" value="TreeGrafter"/>
</dbReference>